<comment type="caution">
    <text evidence="6">The sequence shown here is derived from an EMBL/GenBank/DDBJ whole genome shotgun (WGS) entry which is preliminary data.</text>
</comment>
<feature type="disulfide bond" evidence="4">
    <location>
        <begin position="15"/>
        <end position="30"/>
    </location>
</feature>
<evidence type="ECO:0000256" key="3">
    <source>
        <dbReference type="ARBA" id="ARBA00023157"/>
    </source>
</evidence>
<reference evidence="6 7" key="1">
    <citation type="submission" date="2019-09" db="EMBL/GenBank/DDBJ databases">
        <title>Bird 10,000 Genomes (B10K) Project - Family phase.</title>
        <authorList>
            <person name="Zhang G."/>
        </authorList>
    </citation>
    <scope>NUCLEOTIDE SEQUENCE [LARGE SCALE GENOMIC DNA]</scope>
    <source>
        <strain evidence="6">B10K-DU-012-58</strain>
        <tissue evidence="6">Muscle</tissue>
    </source>
</reference>
<feature type="disulfide bond" evidence="4">
    <location>
        <begin position="74"/>
        <end position="91"/>
    </location>
</feature>
<evidence type="ECO:0000256" key="4">
    <source>
        <dbReference type="PROSITE-ProRule" id="PRU00779"/>
    </source>
</evidence>
<keyword evidence="7" id="KW-1185">Reference proteome</keyword>
<organism evidence="6 7">
    <name type="scientific">Pandion haliaetus</name>
    <name type="common">Osprey</name>
    <name type="synonym">Falco haliaetus</name>
    <dbReference type="NCBI Taxonomy" id="56262"/>
    <lineage>
        <taxon>Eukaryota</taxon>
        <taxon>Metazoa</taxon>
        <taxon>Chordata</taxon>
        <taxon>Craniata</taxon>
        <taxon>Vertebrata</taxon>
        <taxon>Euteleostomi</taxon>
        <taxon>Archelosauria</taxon>
        <taxon>Archosauria</taxon>
        <taxon>Dinosauria</taxon>
        <taxon>Saurischia</taxon>
        <taxon>Theropoda</taxon>
        <taxon>Coelurosauria</taxon>
        <taxon>Aves</taxon>
        <taxon>Neognathae</taxon>
        <taxon>Neoaves</taxon>
        <taxon>Telluraves</taxon>
        <taxon>Accipitrimorphae</taxon>
        <taxon>Accipitriformes</taxon>
        <taxon>Pandionidae</taxon>
        <taxon>Pandion</taxon>
    </lineage>
</organism>
<dbReference type="GO" id="GO:0030277">
    <property type="term" value="P:maintenance of gastrointestinal epithelium"/>
    <property type="evidence" value="ECO:0007669"/>
    <property type="project" value="TreeGrafter"/>
</dbReference>
<dbReference type="SUPFAM" id="SSF57492">
    <property type="entry name" value="Trefoil"/>
    <property type="match status" value="2"/>
</dbReference>
<proteinExistence type="predicted"/>
<dbReference type="CDD" id="cd00111">
    <property type="entry name" value="Trefoil"/>
    <property type="match status" value="2"/>
</dbReference>
<evidence type="ECO:0000256" key="1">
    <source>
        <dbReference type="ARBA" id="ARBA00004613"/>
    </source>
</evidence>
<protein>
    <submittedName>
        <fullName evidence="6">TFF2 factor</fullName>
    </submittedName>
</protein>
<dbReference type="InterPro" id="IPR000519">
    <property type="entry name" value="P_trefoil_dom"/>
</dbReference>
<evidence type="ECO:0000256" key="2">
    <source>
        <dbReference type="ARBA" id="ARBA00022525"/>
    </source>
</evidence>
<feature type="non-terminal residue" evidence="6">
    <location>
        <position position="99"/>
    </location>
</feature>
<dbReference type="Pfam" id="PF00088">
    <property type="entry name" value="Trefoil"/>
    <property type="match status" value="2"/>
</dbReference>
<feature type="disulfide bond" evidence="4">
    <location>
        <begin position="54"/>
        <end position="80"/>
    </location>
</feature>
<dbReference type="PROSITE" id="PS00025">
    <property type="entry name" value="P_TREFOIL_1"/>
    <property type="match status" value="2"/>
</dbReference>
<dbReference type="PROSITE" id="PS51448">
    <property type="entry name" value="P_TREFOIL_2"/>
    <property type="match status" value="2"/>
</dbReference>
<evidence type="ECO:0000313" key="6">
    <source>
        <dbReference type="EMBL" id="NXS65456.1"/>
    </source>
</evidence>
<feature type="non-terminal residue" evidence="6">
    <location>
        <position position="1"/>
    </location>
</feature>
<keyword evidence="3 4" id="KW-1015">Disulfide bond</keyword>
<sequence>ASCQCKMDPSERRNCGYPGISAVECGKAGCCFNNSVAGVPWCFAPKAKKVRKVCPYIPHARINCGFPGITAKECERKGCCFRAYPAGVPWCFYHHMVEE</sequence>
<comment type="caution">
    <text evidence="4">Lacks conserved residue(s) required for the propagation of feature annotation.</text>
</comment>
<feature type="domain" description="P-type" evidence="5">
    <location>
        <begin position="1"/>
        <end position="46"/>
    </location>
</feature>
<dbReference type="InterPro" id="IPR017957">
    <property type="entry name" value="P_trefoil_CS"/>
</dbReference>
<dbReference type="GO" id="GO:0005615">
    <property type="term" value="C:extracellular space"/>
    <property type="evidence" value="ECO:0007669"/>
    <property type="project" value="TreeGrafter"/>
</dbReference>
<dbReference type="PANTHER" id="PTHR13826">
    <property type="entry name" value="INTESTINAL TREFOIL FACTOR-RELATED"/>
    <property type="match status" value="1"/>
</dbReference>
<dbReference type="PANTHER" id="PTHR13826:SF14">
    <property type="entry name" value="TREFOIL FACTOR 2"/>
    <property type="match status" value="1"/>
</dbReference>
<feature type="disulfide bond" evidence="4">
    <location>
        <begin position="25"/>
        <end position="42"/>
    </location>
</feature>
<feature type="domain" description="P-type" evidence="5">
    <location>
        <begin position="52"/>
        <end position="95"/>
    </location>
</feature>
<dbReference type="FunFam" id="4.10.110.10:FF:000006">
    <property type="entry name" value="Trefoil factor 1"/>
    <property type="match status" value="2"/>
</dbReference>
<dbReference type="OrthoDB" id="10051464at2759"/>
<dbReference type="InterPro" id="IPR017994">
    <property type="entry name" value="P_trefoil_chordata"/>
</dbReference>
<dbReference type="AlphaFoldDB" id="A0A7L2W5J1"/>
<evidence type="ECO:0000259" key="5">
    <source>
        <dbReference type="PROSITE" id="PS51448"/>
    </source>
</evidence>
<dbReference type="Proteomes" id="UP000580171">
    <property type="component" value="Unassembled WGS sequence"/>
</dbReference>
<accession>A0A7L2W5J1</accession>
<dbReference type="Gene3D" id="4.10.110.10">
    <property type="entry name" value="Spasmolytic Protein, domain 1"/>
    <property type="match status" value="2"/>
</dbReference>
<dbReference type="PRINTS" id="PR00680">
    <property type="entry name" value="PTREFOIL"/>
</dbReference>
<dbReference type="InterPro" id="IPR044913">
    <property type="entry name" value="P_trefoil_dom_sf"/>
</dbReference>
<comment type="subcellular location">
    <subcellularLocation>
        <location evidence="1">Secreted</location>
    </subcellularLocation>
</comment>
<feature type="disulfide bond" evidence="4">
    <location>
        <begin position="64"/>
        <end position="79"/>
    </location>
</feature>
<name>A0A7L2W5J1_PANHA</name>
<evidence type="ECO:0000313" key="7">
    <source>
        <dbReference type="Proteomes" id="UP000580171"/>
    </source>
</evidence>
<dbReference type="SMART" id="SM00018">
    <property type="entry name" value="PD"/>
    <property type="match status" value="2"/>
</dbReference>
<keyword evidence="2" id="KW-0964">Secreted</keyword>
<gene>
    <name evidence="6" type="primary">Tff2</name>
    <name evidence="6" type="ORF">PANHAL_R08286</name>
</gene>
<dbReference type="EMBL" id="VYZV01003263">
    <property type="protein sequence ID" value="NXS65456.1"/>
    <property type="molecule type" value="Genomic_DNA"/>
</dbReference>